<evidence type="ECO:0000259" key="3">
    <source>
        <dbReference type="PROSITE" id="PS50851"/>
    </source>
</evidence>
<dbReference type="AlphaFoldDB" id="A0A238Y420"/>
<dbReference type="EMBL" id="FZOC01000001">
    <property type="protein sequence ID" value="SNR66026.1"/>
    <property type="molecule type" value="Genomic_DNA"/>
</dbReference>
<dbReference type="SMART" id="SM00260">
    <property type="entry name" value="CheW"/>
    <property type="match status" value="1"/>
</dbReference>
<feature type="domain" description="CheW-like" evidence="3">
    <location>
        <begin position="16"/>
        <end position="166"/>
    </location>
</feature>
<keyword evidence="1" id="KW-0597">Phosphoprotein</keyword>
<dbReference type="PROSITE" id="PS50851">
    <property type="entry name" value="CHEW"/>
    <property type="match status" value="1"/>
</dbReference>
<dbReference type="RefSeq" id="WP_089271691.1">
    <property type="nucleotide sequence ID" value="NZ_FZOC01000001.1"/>
</dbReference>
<dbReference type="InterPro" id="IPR001789">
    <property type="entry name" value="Sig_transdc_resp-reg_receiver"/>
</dbReference>
<dbReference type="Gene3D" id="2.40.50.180">
    <property type="entry name" value="CheA-289, Domain 4"/>
    <property type="match status" value="1"/>
</dbReference>
<dbReference type="OrthoDB" id="9806105at2"/>
<sequence>MSTNMTNILLEAGTNELEIVEFYLEEPNPGGGEPYRGYYGVNVAKVLEIIRLPRITEMPQVSHPSVLGAFNLRSQIIPLVDLSLWLKKERSESEPPKVIVCEFNNVTTAFLVSGVNRIHRISWEEVEAPNKYMSSLASNSITGVVRLEGRIIFLLDLEKIVAELNPELGLRFDENVVWESGVQYRALIADDSTLIREMIGDLLHKANFLVEKTNHGGECWDRLVHIKQIAESENRPVTDYVQVVISDIEMPNMDGHNLTKRIKEDPVLKQLPVVLFSSIITDKLRHKGEAVGADDQISKPEITQVARRAADLIKNRIAEAANA</sequence>
<dbReference type="InterPro" id="IPR024181">
    <property type="entry name" value="Chemotax_regulator_CheV"/>
</dbReference>
<dbReference type="Gene3D" id="3.40.50.2300">
    <property type="match status" value="1"/>
</dbReference>
<feature type="domain" description="Response regulatory" evidence="2">
    <location>
        <begin position="185"/>
        <end position="314"/>
    </location>
</feature>
<dbReference type="SMART" id="SM00448">
    <property type="entry name" value="REC"/>
    <property type="match status" value="1"/>
</dbReference>
<dbReference type="PANTHER" id="PTHR47233">
    <property type="entry name" value="CHEMOTAXIS PROTEIN CHEV"/>
    <property type="match status" value="1"/>
</dbReference>
<proteinExistence type="predicted"/>
<organism evidence="4 5">
    <name type="scientific">Humidesulfovibrio mexicanus</name>
    <dbReference type="NCBI Taxonomy" id="147047"/>
    <lineage>
        <taxon>Bacteria</taxon>
        <taxon>Pseudomonadati</taxon>
        <taxon>Thermodesulfobacteriota</taxon>
        <taxon>Desulfovibrionia</taxon>
        <taxon>Desulfovibrionales</taxon>
        <taxon>Desulfovibrionaceae</taxon>
        <taxon>Humidesulfovibrio</taxon>
    </lineage>
</organism>
<name>A0A238Y420_9BACT</name>
<dbReference type="GO" id="GO:0000160">
    <property type="term" value="P:phosphorelay signal transduction system"/>
    <property type="evidence" value="ECO:0007669"/>
    <property type="project" value="InterPro"/>
</dbReference>
<accession>A0A238Y420</accession>
<dbReference type="PROSITE" id="PS50110">
    <property type="entry name" value="RESPONSE_REGULATORY"/>
    <property type="match status" value="1"/>
</dbReference>
<dbReference type="Gene3D" id="2.30.30.40">
    <property type="entry name" value="SH3 Domains"/>
    <property type="match status" value="1"/>
</dbReference>
<dbReference type="GO" id="GO:0006935">
    <property type="term" value="P:chemotaxis"/>
    <property type="evidence" value="ECO:0007669"/>
    <property type="project" value="InterPro"/>
</dbReference>
<dbReference type="SUPFAM" id="SSF52172">
    <property type="entry name" value="CheY-like"/>
    <property type="match status" value="1"/>
</dbReference>
<protein>
    <submittedName>
        <fullName evidence="4">Two-component system, chemotaxis family, response regulator CheV</fullName>
    </submittedName>
</protein>
<dbReference type="Pfam" id="PF00072">
    <property type="entry name" value="Response_reg"/>
    <property type="match status" value="1"/>
</dbReference>
<dbReference type="PANTHER" id="PTHR47233:SF3">
    <property type="entry name" value="CHEMOTAXIS PROTEIN CHEV"/>
    <property type="match status" value="1"/>
</dbReference>
<gene>
    <name evidence="4" type="ORF">SAMN04488503_0680</name>
</gene>
<evidence type="ECO:0000256" key="1">
    <source>
        <dbReference type="PROSITE-ProRule" id="PRU00169"/>
    </source>
</evidence>
<feature type="modified residue" description="4-aspartylphosphate" evidence="1">
    <location>
        <position position="247"/>
    </location>
</feature>
<dbReference type="InterPro" id="IPR011006">
    <property type="entry name" value="CheY-like_superfamily"/>
</dbReference>
<dbReference type="InterPro" id="IPR002545">
    <property type="entry name" value="CheW-lke_dom"/>
</dbReference>
<reference evidence="4 5" key="1">
    <citation type="submission" date="2017-06" db="EMBL/GenBank/DDBJ databases">
        <authorList>
            <person name="Kim H.J."/>
            <person name="Triplett B.A."/>
        </authorList>
    </citation>
    <scope>NUCLEOTIDE SEQUENCE [LARGE SCALE GENOMIC DNA]</scope>
    <source>
        <strain evidence="4 5">DSM 13116</strain>
    </source>
</reference>
<dbReference type="SUPFAM" id="SSF50341">
    <property type="entry name" value="CheW-like"/>
    <property type="match status" value="1"/>
</dbReference>
<evidence type="ECO:0000313" key="5">
    <source>
        <dbReference type="Proteomes" id="UP000198324"/>
    </source>
</evidence>
<keyword evidence="5" id="KW-1185">Reference proteome</keyword>
<dbReference type="PIRSF" id="PIRSF002867">
    <property type="entry name" value="CheV"/>
    <property type="match status" value="1"/>
</dbReference>
<dbReference type="Proteomes" id="UP000198324">
    <property type="component" value="Unassembled WGS sequence"/>
</dbReference>
<dbReference type="Pfam" id="PF01584">
    <property type="entry name" value="CheW"/>
    <property type="match status" value="1"/>
</dbReference>
<evidence type="ECO:0000259" key="2">
    <source>
        <dbReference type="PROSITE" id="PS50110"/>
    </source>
</evidence>
<dbReference type="InterPro" id="IPR036061">
    <property type="entry name" value="CheW-like_dom_sf"/>
</dbReference>
<evidence type="ECO:0000313" key="4">
    <source>
        <dbReference type="EMBL" id="SNR66026.1"/>
    </source>
</evidence>